<proteinExistence type="predicted"/>
<protein>
    <submittedName>
        <fullName evidence="1">Uncharacterized protein</fullName>
    </submittedName>
</protein>
<sequence length="316" mass="34638">MQPVLQTVQCEETGEISMQEISNCSEPPTSISRPQGVKAAKKMKIQVTAGARQKDTNLKIMAEAQQTRANAILMQTQMALFTNPISELDDQAKMFFQLQRDAILDNLLATKASKEAINKSGLPAGTFRARVAPVPNHSVPDSPELQDNSSLPDLVSNVDPILDSQNPTRGFQEMLADSSESDLQSLRDKDKHLAAGINAEPGSLLQAILQHEPEAFSCAPPGWKSNARARADDNDSKSSYPADTGGIVSGLCELLDELFERTEAPGEDEGEESGTFLSLAEIKTVGEDIADFREKLLLDLPRQHRFVYEVIVFWSR</sequence>
<accession>A0ABD3IAP1</accession>
<keyword evidence="2" id="KW-1185">Reference proteome</keyword>
<dbReference type="Proteomes" id="UP001633002">
    <property type="component" value="Unassembled WGS sequence"/>
</dbReference>
<dbReference type="EMBL" id="JBJQOH010000001">
    <property type="protein sequence ID" value="KAL3699787.1"/>
    <property type="molecule type" value="Genomic_DNA"/>
</dbReference>
<dbReference type="AlphaFoldDB" id="A0ABD3IAP1"/>
<evidence type="ECO:0000313" key="1">
    <source>
        <dbReference type="EMBL" id="KAL3699787.1"/>
    </source>
</evidence>
<reference evidence="1 2" key="1">
    <citation type="submission" date="2024-09" db="EMBL/GenBank/DDBJ databases">
        <title>Chromosome-scale assembly of Riccia sorocarpa.</title>
        <authorList>
            <person name="Paukszto L."/>
        </authorList>
    </citation>
    <scope>NUCLEOTIDE SEQUENCE [LARGE SCALE GENOMIC DNA]</scope>
    <source>
        <strain evidence="1">LP-2024</strain>
        <tissue evidence="1">Aerial parts of the thallus</tissue>
    </source>
</reference>
<gene>
    <name evidence="1" type="ORF">R1sor_017809</name>
</gene>
<evidence type="ECO:0000313" key="2">
    <source>
        <dbReference type="Proteomes" id="UP001633002"/>
    </source>
</evidence>
<name>A0ABD3IAP1_9MARC</name>
<organism evidence="1 2">
    <name type="scientific">Riccia sorocarpa</name>
    <dbReference type="NCBI Taxonomy" id="122646"/>
    <lineage>
        <taxon>Eukaryota</taxon>
        <taxon>Viridiplantae</taxon>
        <taxon>Streptophyta</taxon>
        <taxon>Embryophyta</taxon>
        <taxon>Marchantiophyta</taxon>
        <taxon>Marchantiopsida</taxon>
        <taxon>Marchantiidae</taxon>
        <taxon>Marchantiales</taxon>
        <taxon>Ricciaceae</taxon>
        <taxon>Riccia</taxon>
    </lineage>
</organism>
<comment type="caution">
    <text evidence="1">The sequence shown here is derived from an EMBL/GenBank/DDBJ whole genome shotgun (WGS) entry which is preliminary data.</text>
</comment>